<proteinExistence type="predicted"/>
<organism evidence="1 2">
    <name type="scientific">Paramuricea clavata</name>
    <name type="common">Red gorgonian</name>
    <name type="synonym">Violescent sea-whip</name>
    <dbReference type="NCBI Taxonomy" id="317549"/>
    <lineage>
        <taxon>Eukaryota</taxon>
        <taxon>Metazoa</taxon>
        <taxon>Cnidaria</taxon>
        <taxon>Anthozoa</taxon>
        <taxon>Octocorallia</taxon>
        <taxon>Malacalcyonacea</taxon>
        <taxon>Plexauridae</taxon>
        <taxon>Paramuricea</taxon>
    </lineage>
</organism>
<dbReference type="OrthoDB" id="8942783at2759"/>
<dbReference type="EMBL" id="CACRXK020014648">
    <property type="protein sequence ID" value="CAB4027184.1"/>
    <property type="molecule type" value="Genomic_DNA"/>
</dbReference>
<sequence length="155" mass="18449">MAALNKRQLLLLLLLRRRKQRRKYRKIFWVRKIFAERKHKGEFHCLVQEMKLFDHELFFKHFRMLPSKLEELLQWVAPKLTKSAVKRDPIGPEERLCVTLRYVVTGDSQVTISGSYRINQATVGRIIKEALMLSGIHWSRKVFYPLLCKKISGKK</sequence>
<reference evidence="1" key="1">
    <citation type="submission" date="2020-04" db="EMBL/GenBank/DDBJ databases">
        <authorList>
            <person name="Alioto T."/>
            <person name="Alioto T."/>
            <person name="Gomez Garrido J."/>
        </authorList>
    </citation>
    <scope>NUCLEOTIDE SEQUENCE</scope>
    <source>
        <strain evidence="1">A484AB</strain>
    </source>
</reference>
<dbReference type="AlphaFoldDB" id="A0A7D9JD66"/>
<evidence type="ECO:0000313" key="2">
    <source>
        <dbReference type="Proteomes" id="UP001152795"/>
    </source>
</evidence>
<keyword evidence="2" id="KW-1185">Reference proteome</keyword>
<name>A0A7D9JD66_PARCT</name>
<gene>
    <name evidence="1" type="ORF">PACLA_8A014982</name>
</gene>
<evidence type="ECO:0000313" key="1">
    <source>
        <dbReference type="EMBL" id="CAB4027184.1"/>
    </source>
</evidence>
<comment type="caution">
    <text evidence="1">The sequence shown here is derived from an EMBL/GenBank/DDBJ whole genome shotgun (WGS) entry which is preliminary data.</text>
</comment>
<accession>A0A7D9JD66</accession>
<dbReference type="Proteomes" id="UP001152795">
    <property type="component" value="Unassembled WGS sequence"/>
</dbReference>
<protein>
    <submittedName>
        <fullName evidence="1">Uncharacterized protein</fullName>
    </submittedName>
</protein>